<accession>A0A6S6T503</accession>
<protein>
    <submittedName>
        <fullName evidence="1">Uncharacterized protein</fullName>
    </submittedName>
</protein>
<evidence type="ECO:0000313" key="1">
    <source>
        <dbReference type="EMBL" id="CAA6813315.1"/>
    </source>
</evidence>
<dbReference type="EMBL" id="CACVAX010000039">
    <property type="protein sequence ID" value="CAA6813315.1"/>
    <property type="molecule type" value="Genomic_DNA"/>
</dbReference>
<organism evidence="1">
    <name type="scientific">uncultured Sulfurovum sp</name>
    <dbReference type="NCBI Taxonomy" id="269237"/>
    <lineage>
        <taxon>Bacteria</taxon>
        <taxon>Pseudomonadati</taxon>
        <taxon>Campylobacterota</taxon>
        <taxon>Epsilonproteobacteria</taxon>
        <taxon>Campylobacterales</taxon>
        <taxon>Sulfurovaceae</taxon>
        <taxon>Sulfurovum</taxon>
        <taxon>environmental samples</taxon>
    </lineage>
</organism>
<dbReference type="AlphaFoldDB" id="A0A6S6T503"/>
<reference evidence="1" key="1">
    <citation type="submission" date="2020-01" db="EMBL/GenBank/DDBJ databases">
        <authorList>
            <person name="Meier V. D."/>
            <person name="Meier V D."/>
        </authorList>
    </citation>
    <scope>NUCLEOTIDE SEQUENCE</scope>
    <source>
        <strain evidence="1">HLG_WM_MAG_04</strain>
    </source>
</reference>
<gene>
    <name evidence="1" type="ORF">HELGO_WM6511</name>
</gene>
<name>A0A6S6T503_9BACT</name>
<sequence length="133" mass="15568">MKKIIIVTFLLLTFLTANVEIVSSKSCKVESLSKSDIKKLFMLKRKSIANEKIVVLDSSNKKLYHSFIADYLNKSVRKIKTYWVRMLFTGKKIPPKKLSLVELHNLEDEETCHISYVARERDMPINWKIIHVK</sequence>
<proteinExistence type="predicted"/>